<sequence>MREWGITAGCAAVGLLIGIVGVSLDLDTVTGALAHAEAEDRYAVFIALMIIAGVVAAMGLPWALNHVPEEADPDYPGTRRSLTAACVVALCGFSYFAIPAALVALVSAFGRRTTLWSTAATACLAGSFAVEALLWHFATREYDPLTPLGFPVVVIPAMLIGTARGRRRERQARLEAEARLTREQMRAREDAARVAERERIARDMHDSLSHRLSLIALHAGALAYREDLPRVKAAAAAGTIRDEAQAAVNDLRQVLSALQETAPLLGVEELLEEHRAAGGRVEVAGEIPRLETLATQALARAVQEGLTNARKHAPGQPVRLEFAGGAGRVSVRMSNALPESPVAAGGSQLGLSGIAERARLNGGTFRVEDSAGGEFAWSLDLPYPSSQEGAARHG</sequence>
<dbReference type="InterPro" id="IPR050482">
    <property type="entry name" value="Sensor_HK_TwoCompSys"/>
</dbReference>
<feature type="transmembrane region" description="Helical" evidence="9">
    <location>
        <begin position="42"/>
        <end position="62"/>
    </location>
</feature>
<keyword evidence="7" id="KW-0067">ATP-binding</keyword>
<keyword evidence="8" id="KW-0902">Two-component regulatory system</keyword>
<evidence type="ECO:0000259" key="10">
    <source>
        <dbReference type="Pfam" id="PF07730"/>
    </source>
</evidence>
<evidence type="ECO:0000256" key="8">
    <source>
        <dbReference type="ARBA" id="ARBA00023012"/>
    </source>
</evidence>
<dbReference type="GO" id="GO:0016020">
    <property type="term" value="C:membrane"/>
    <property type="evidence" value="ECO:0007669"/>
    <property type="project" value="InterPro"/>
</dbReference>
<dbReference type="PANTHER" id="PTHR24421">
    <property type="entry name" value="NITRATE/NITRITE SENSOR PROTEIN NARX-RELATED"/>
    <property type="match status" value="1"/>
</dbReference>
<proteinExistence type="predicted"/>
<dbReference type="GO" id="GO:0000155">
    <property type="term" value="F:phosphorelay sensor kinase activity"/>
    <property type="evidence" value="ECO:0007669"/>
    <property type="project" value="InterPro"/>
</dbReference>
<dbReference type="SUPFAM" id="SSF103473">
    <property type="entry name" value="MFS general substrate transporter"/>
    <property type="match status" value="1"/>
</dbReference>
<feature type="transmembrane region" description="Helical" evidence="9">
    <location>
        <begin position="82"/>
        <end position="108"/>
    </location>
</feature>
<dbReference type="AlphaFoldDB" id="A0A4P7QH75"/>
<evidence type="ECO:0000256" key="6">
    <source>
        <dbReference type="ARBA" id="ARBA00022777"/>
    </source>
</evidence>
<dbReference type="Pfam" id="PF07730">
    <property type="entry name" value="HisKA_3"/>
    <property type="match status" value="1"/>
</dbReference>
<evidence type="ECO:0000256" key="1">
    <source>
        <dbReference type="ARBA" id="ARBA00000085"/>
    </source>
</evidence>
<keyword evidence="9" id="KW-0812">Transmembrane</keyword>
<evidence type="ECO:0000256" key="2">
    <source>
        <dbReference type="ARBA" id="ARBA00012438"/>
    </source>
</evidence>
<gene>
    <name evidence="11" type="primary">desK</name>
    <name evidence="11" type="ORF">CENDO_08595</name>
</gene>
<dbReference type="SUPFAM" id="SSF55874">
    <property type="entry name" value="ATPase domain of HSP90 chaperone/DNA topoisomerase II/histidine kinase"/>
    <property type="match status" value="1"/>
</dbReference>
<keyword evidence="3" id="KW-0597">Phosphoprotein</keyword>
<keyword evidence="9" id="KW-1133">Transmembrane helix</keyword>
<evidence type="ECO:0000256" key="9">
    <source>
        <dbReference type="SAM" id="Phobius"/>
    </source>
</evidence>
<organism evidence="11 12">
    <name type="scientific">Corynebacterium endometrii</name>
    <dbReference type="NCBI Taxonomy" id="2488819"/>
    <lineage>
        <taxon>Bacteria</taxon>
        <taxon>Bacillati</taxon>
        <taxon>Actinomycetota</taxon>
        <taxon>Actinomycetes</taxon>
        <taxon>Mycobacteriales</taxon>
        <taxon>Corynebacteriaceae</taxon>
        <taxon>Corynebacterium</taxon>
    </lineage>
</organism>
<dbReference type="EC" id="2.7.13.3" evidence="2"/>
<keyword evidence="6 11" id="KW-0418">Kinase</keyword>
<keyword evidence="4 11" id="KW-0808">Transferase</keyword>
<dbReference type="KEGG" id="cee:CENDO_08595"/>
<dbReference type="Gene3D" id="1.20.5.1930">
    <property type="match status" value="1"/>
</dbReference>
<dbReference type="InterPro" id="IPR036259">
    <property type="entry name" value="MFS_trans_sf"/>
</dbReference>
<evidence type="ECO:0000256" key="3">
    <source>
        <dbReference type="ARBA" id="ARBA00022553"/>
    </source>
</evidence>
<evidence type="ECO:0000313" key="11">
    <source>
        <dbReference type="EMBL" id="QCB28989.1"/>
    </source>
</evidence>
<dbReference type="InterPro" id="IPR011712">
    <property type="entry name" value="Sig_transdc_His_kin_sub3_dim/P"/>
</dbReference>
<dbReference type="CDD" id="cd16917">
    <property type="entry name" value="HATPase_UhpB-NarQ-NarX-like"/>
    <property type="match status" value="1"/>
</dbReference>
<feature type="transmembrane region" description="Helical" evidence="9">
    <location>
        <begin position="6"/>
        <end position="30"/>
    </location>
</feature>
<feature type="transmembrane region" description="Helical" evidence="9">
    <location>
        <begin position="115"/>
        <end position="138"/>
    </location>
</feature>
<keyword evidence="9" id="KW-0472">Membrane</keyword>
<feature type="transmembrane region" description="Helical" evidence="9">
    <location>
        <begin position="144"/>
        <end position="163"/>
    </location>
</feature>
<evidence type="ECO:0000256" key="7">
    <source>
        <dbReference type="ARBA" id="ARBA00022840"/>
    </source>
</evidence>
<dbReference type="EMBL" id="CP039247">
    <property type="protein sequence ID" value="QCB28989.1"/>
    <property type="molecule type" value="Genomic_DNA"/>
</dbReference>
<keyword evidence="12" id="KW-1185">Reference proteome</keyword>
<evidence type="ECO:0000256" key="4">
    <source>
        <dbReference type="ARBA" id="ARBA00022679"/>
    </source>
</evidence>
<evidence type="ECO:0000313" key="12">
    <source>
        <dbReference type="Proteomes" id="UP000296352"/>
    </source>
</evidence>
<dbReference type="Gene3D" id="3.30.565.10">
    <property type="entry name" value="Histidine kinase-like ATPase, C-terminal domain"/>
    <property type="match status" value="1"/>
</dbReference>
<dbReference type="InterPro" id="IPR036890">
    <property type="entry name" value="HATPase_C_sf"/>
</dbReference>
<evidence type="ECO:0000256" key="5">
    <source>
        <dbReference type="ARBA" id="ARBA00022741"/>
    </source>
</evidence>
<dbReference type="Proteomes" id="UP000296352">
    <property type="component" value="Chromosome"/>
</dbReference>
<dbReference type="PANTHER" id="PTHR24421:SF10">
    <property type="entry name" value="NITRATE_NITRITE SENSOR PROTEIN NARQ"/>
    <property type="match status" value="1"/>
</dbReference>
<accession>A0A4P7QH75</accession>
<feature type="domain" description="Signal transduction histidine kinase subgroup 3 dimerisation and phosphoacceptor" evidence="10">
    <location>
        <begin position="196"/>
        <end position="261"/>
    </location>
</feature>
<keyword evidence="5" id="KW-0547">Nucleotide-binding</keyword>
<name>A0A4P7QH75_9CORY</name>
<protein>
    <recommendedName>
        <fullName evidence="2">histidine kinase</fullName>
        <ecNumber evidence="2">2.7.13.3</ecNumber>
    </recommendedName>
</protein>
<dbReference type="GO" id="GO:0005524">
    <property type="term" value="F:ATP binding"/>
    <property type="evidence" value="ECO:0007669"/>
    <property type="project" value="UniProtKB-KW"/>
</dbReference>
<reference evidence="11 12" key="1">
    <citation type="submission" date="2019-04" db="EMBL/GenBank/DDBJ databases">
        <title>Corynebacterium endometrii sp. nov., isolated from the uterus of a cow with endometritis.</title>
        <authorList>
            <person name="Ballas P."/>
            <person name="Ruckert C."/>
            <person name="Wagener K."/>
            <person name="Drillich M."/>
            <person name="Kaempfer P."/>
            <person name="Busse H.-J."/>
            <person name="Ehling-Schulz M."/>
        </authorList>
    </citation>
    <scope>NUCLEOTIDE SEQUENCE [LARGE SCALE GENOMIC DNA]</scope>
    <source>
        <strain evidence="11 12">LMM-1653</strain>
    </source>
</reference>
<comment type="catalytic activity">
    <reaction evidence="1">
        <text>ATP + protein L-histidine = ADP + protein N-phospho-L-histidine.</text>
        <dbReference type="EC" id="2.7.13.3"/>
    </reaction>
</comment>
<dbReference type="GO" id="GO:0046983">
    <property type="term" value="F:protein dimerization activity"/>
    <property type="evidence" value="ECO:0007669"/>
    <property type="project" value="InterPro"/>
</dbReference>